<proteinExistence type="predicted"/>
<reference evidence="4" key="1">
    <citation type="submission" date="2015-05" db="EMBL/GenBank/DDBJ databases">
        <authorList>
            <consortium name="Pathogen Informatics"/>
        </authorList>
    </citation>
    <scope>NUCLEOTIDE SEQUENCE [LARGE SCALE GENOMIC DNA]</scope>
    <source>
        <strain evidence="4">T1-815</strain>
    </source>
</reference>
<accession>A0A0M6WMV9</accession>
<evidence type="ECO:0000313" key="3">
    <source>
        <dbReference type="EMBL" id="CRL38128.1"/>
    </source>
</evidence>
<evidence type="ECO:0000313" key="4">
    <source>
        <dbReference type="Proteomes" id="UP000049472"/>
    </source>
</evidence>
<sequence length="158" mass="18147">MNKTTYYINGNAVRELDEAAPVRRTQKSTRELEEIRRKKNRRKSARRNQERALSMNRAFVAFLTACVAASALVSVSLIQIRSNVTQQMNEVAALESRINDMKADNDARYKQITTSVDLNAIKDAAINRLGMKYASQDQIVYYSIDKNNYMDQYNDIPE</sequence>
<feature type="transmembrane region" description="Helical" evidence="2">
    <location>
        <begin position="58"/>
        <end position="78"/>
    </location>
</feature>
<dbReference type="Proteomes" id="UP000049472">
    <property type="component" value="Unassembled WGS sequence"/>
</dbReference>
<name>A0A0M6WMV9_9FIRM</name>
<protein>
    <recommendedName>
        <fullName evidence="5">Protein required for the initiation of cell division</fullName>
    </recommendedName>
</protein>
<keyword evidence="2" id="KW-0812">Transmembrane</keyword>
<keyword evidence="4" id="KW-1185">Reference proteome</keyword>
<dbReference type="EMBL" id="CVRQ01000020">
    <property type="protein sequence ID" value="CRL38128.1"/>
    <property type="molecule type" value="Genomic_DNA"/>
</dbReference>
<dbReference type="AlphaFoldDB" id="A0A0M6WMV9"/>
<feature type="region of interest" description="Disordered" evidence="1">
    <location>
        <begin position="20"/>
        <end position="50"/>
    </location>
</feature>
<evidence type="ECO:0000256" key="1">
    <source>
        <dbReference type="SAM" id="MobiDB-lite"/>
    </source>
</evidence>
<evidence type="ECO:0000256" key="2">
    <source>
        <dbReference type="SAM" id="Phobius"/>
    </source>
</evidence>
<dbReference type="RefSeq" id="WP_055061902.1">
    <property type="nucleotide sequence ID" value="NZ_CVRQ01000020.1"/>
</dbReference>
<keyword evidence="2" id="KW-0472">Membrane</keyword>
<feature type="compositionally biased region" description="Basic residues" evidence="1">
    <location>
        <begin position="37"/>
        <end position="46"/>
    </location>
</feature>
<gene>
    <name evidence="3" type="ORF">T1815_17491</name>
</gene>
<organism evidence="3 4">
    <name type="scientific">Agathobacter rectalis</name>
    <dbReference type="NCBI Taxonomy" id="39491"/>
    <lineage>
        <taxon>Bacteria</taxon>
        <taxon>Bacillati</taxon>
        <taxon>Bacillota</taxon>
        <taxon>Clostridia</taxon>
        <taxon>Lachnospirales</taxon>
        <taxon>Lachnospiraceae</taxon>
        <taxon>Agathobacter</taxon>
    </lineage>
</organism>
<evidence type="ECO:0008006" key="5">
    <source>
        <dbReference type="Google" id="ProtNLM"/>
    </source>
</evidence>
<keyword evidence="2" id="KW-1133">Transmembrane helix</keyword>